<gene>
    <name evidence="1" type="ORF">EGH73_09795</name>
</gene>
<dbReference type="RefSeq" id="WP_123281683.1">
    <property type="nucleotide sequence ID" value="NZ_RJTU01000062.1"/>
</dbReference>
<reference evidence="2" key="1">
    <citation type="submission" date="2018-11" db="EMBL/GenBank/DDBJ databases">
        <title>Proposal to divide the Flavobacteriaceae and reorganize its genera based on Amino Acid Identity values calculated from whole genome sequences.</title>
        <authorList>
            <person name="Nicholson A.C."/>
            <person name="Gulvik C.A."/>
            <person name="Whitney A.M."/>
            <person name="Humrighouse B.W."/>
            <person name="Bell M."/>
            <person name="Holmes B."/>
            <person name="Steigerwalt A."/>
            <person name="Villarma A."/>
            <person name="Sheth M."/>
            <person name="Batra D."/>
            <person name="Pryor J."/>
            <person name="Bernardet J.-F."/>
            <person name="Hugo C."/>
            <person name="Kampfer P."/>
            <person name="Newman J."/>
            <person name="Mcquiston J.R."/>
        </authorList>
    </citation>
    <scope>NUCLEOTIDE SEQUENCE [LARGE SCALE GENOMIC DNA]</scope>
    <source>
        <strain evidence="2">DSM 22165</strain>
    </source>
</reference>
<dbReference type="AlphaFoldDB" id="A0A3N0X6X1"/>
<dbReference type="EMBL" id="RJTU01000062">
    <property type="protein sequence ID" value="ROI13127.1"/>
    <property type="molecule type" value="Genomic_DNA"/>
</dbReference>
<protein>
    <submittedName>
        <fullName evidence="1">Transcriptional regulator</fullName>
    </submittedName>
</protein>
<evidence type="ECO:0000313" key="2">
    <source>
        <dbReference type="Proteomes" id="UP000267623"/>
    </source>
</evidence>
<comment type="caution">
    <text evidence="1">The sequence shown here is derived from an EMBL/GenBank/DDBJ whole genome shotgun (WGS) entry which is preliminary data.</text>
</comment>
<dbReference type="Proteomes" id="UP000267623">
    <property type="component" value="Unassembled WGS sequence"/>
</dbReference>
<sequence>MNYIRHLTGFFDKIQEDERLNPTHISLYIALFQFWNVNHFRNPISISRNEMMKLSKISAYGTYHKCIKELQEFGYIEYIPSFNPYKGSTVNLFEFDDSDDYDLAKSENEQISKSNHIRKSASSEKLSQTVSEIEQVAYQKLNKNHIKNRTGSEQVMNNYHIKIDTGFEQELIPSTNISNNTNYKTEEELAQPQKKLLDKKSVKIKIEKQGSKIPPEFFEVQMYFEEKDSTKWEAENFFNHYESNGWLVGGNSPMKNWQAGARKWLLNCKKYNFSTTEKSKISIPNFGRIPQPHHLNATVQKSYQEKL</sequence>
<name>A0A3N0X6X1_9FLAO</name>
<evidence type="ECO:0000313" key="1">
    <source>
        <dbReference type="EMBL" id="ROI13127.1"/>
    </source>
</evidence>
<reference evidence="2" key="2">
    <citation type="submission" date="2018-11" db="EMBL/GenBank/DDBJ databases">
        <title>Proposal to divide the Flavobacteriaceae and reorganize its genera based on Amino Acid Identity values calculated from whole genome sequences.</title>
        <authorList>
            <person name="Nicholson A.C."/>
            <person name="Gulvik C.A."/>
            <person name="Whitney A.M."/>
            <person name="Humrighouse B.W."/>
            <person name="Bell M."/>
            <person name="Holmes B."/>
            <person name="Steigerwalt A."/>
            <person name="Villarma A."/>
            <person name="Sheth M."/>
            <person name="Batra D."/>
            <person name="Pryor J."/>
            <person name="Bernardet J.-F."/>
            <person name="Hugo C."/>
            <person name="Kampfer P."/>
            <person name="Newman J."/>
            <person name="Mcquiston J."/>
        </authorList>
    </citation>
    <scope>NUCLEOTIDE SEQUENCE [LARGE SCALE GENOMIC DNA]</scope>
    <source>
        <strain evidence="2">DSM 22165</strain>
    </source>
</reference>
<organism evidence="1 2">
    <name type="scientific">Epilithonimonas hominis</name>
    <dbReference type="NCBI Taxonomy" id="420404"/>
    <lineage>
        <taxon>Bacteria</taxon>
        <taxon>Pseudomonadati</taxon>
        <taxon>Bacteroidota</taxon>
        <taxon>Flavobacteriia</taxon>
        <taxon>Flavobacteriales</taxon>
        <taxon>Weeksellaceae</taxon>
        <taxon>Chryseobacterium group</taxon>
        <taxon>Epilithonimonas</taxon>
    </lineage>
</organism>
<proteinExistence type="predicted"/>
<accession>A0A3N0X6X1</accession>